<keyword evidence="1" id="KW-1133">Transmembrane helix</keyword>
<proteinExistence type="predicted"/>
<dbReference type="RefSeq" id="WP_011639532.1">
    <property type="nucleotide sequence ID" value="NC_008346.1"/>
</dbReference>
<dbReference type="InterPro" id="IPR014202">
    <property type="entry name" value="Spore_II_R"/>
</dbReference>
<feature type="transmembrane region" description="Helical" evidence="1">
    <location>
        <begin position="6"/>
        <end position="24"/>
    </location>
</feature>
<keyword evidence="1" id="KW-0812">Transmembrane</keyword>
<evidence type="ECO:0000313" key="2">
    <source>
        <dbReference type="EMBL" id="ABI67421.1"/>
    </source>
</evidence>
<organism evidence="2 3">
    <name type="scientific">Syntrophomonas wolfei subsp. wolfei (strain DSM 2245B / Goettingen)</name>
    <dbReference type="NCBI Taxonomy" id="335541"/>
    <lineage>
        <taxon>Bacteria</taxon>
        <taxon>Bacillati</taxon>
        <taxon>Bacillota</taxon>
        <taxon>Clostridia</taxon>
        <taxon>Eubacteriales</taxon>
        <taxon>Syntrophomonadaceae</taxon>
        <taxon>Syntrophomonas</taxon>
    </lineage>
</organism>
<dbReference type="HOGENOM" id="CLU_069310_1_0_9"/>
<dbReference type="Pfam" id="PF09551">
    <property type="entry name" value="Spore_II_R"/>
    <property type="match status" value="1"/>
</dbReference>
<dbReference type="Proteomes" id="UP000001968">
    <property type="component" value="Chromosome"/>
</dbReference>
<dbReference type="NCBIfam" id="TIGR02837">
    <property type="entry name" value="spore_II_R"/>
    <property type="match status" value="1"/>
</dbReference>
<dbReference type="AlphaFoldDB" id="Q0B0T3"/>
<dbReference type="KEGG" id="swo:Swol_0063"/>
<evidence type="ECO:0000256" key="1">
    <source>
        <dbReference type="SAM" id="Phobius"/>
    </source>
</evidence>
<reference evidence="3" key="1">
    <citation type="journal article" date="2010" name="Environ. Microbiol.">
        <title>The genome of Syntrophomonas wolfei: new insights into syntrophic metabolism and biohydrogen production.</title>
        <authorList>
            <person name="Sieber J.R."/>
            <person name="Sims D.R."/>
            <person name="Han C."/>
            <person name="Kim E."/>
            <person name="Lykidis A."/>
            <person name="Lapidus A.L."/>
            <person name="McDonnald E."/>
            <person name="Rohlin L."/>
            <person name="Culley D.E."/>
            <person name="Gunsalus R."/>
            <person name="McInerney M.J."/>
        </authorList>
    </citation>
    <scope>NUCLEOTIDE SEQUENCE [LARGE SCALE GENOMIC DNA]</scope>
    <source>
        <strain evidence="3">DSM 2245B / Goettingen</strain>
    </source>
</reference>
<dbReference type="eggNOG" id="ENOG5031K93">
    <property type="taxonomic scope" value="Bacteria"/>
</dbReference>
<dbReference type="STRING" id="335541.Swol_0063"/>
<dbReference type="OrthoDB" id="9793324at2"/>
<evidence type="ECO:0000313" key="3">
    <source>
        <dbReference type="Proteomes" id="UP000001968"/>
    </source>
</evidence>
<protein>
    <submittedName>
        <fullName evidence="2">Pro-sigma-E processing factor spoIIR</fullName>
    </submittedName>
</protein>
<keyword evidence="1" id="KW-0472">Membrane</keyword>
<sequence length="188" mass="20891">MPKKYYGIIMIAILILLGTSLYLQEKPLNKSVLRLHVIANSDSLADQALKIQVKDAVVEMMKKEFAGMDNMEQARQAALEDIPEIKRTAEAVVQANGYNYPVQVSLGEYQFPTKSYGNLVLPQGEYQAVRVTIGGGEGKNWWCVLFPPLCMVSSSEQGLSLHSPEEAKVSFKCLELIPKGAKFRTSNH</sequence>
<dbReference type="EMBL" id="CP000448">
    <property type="protein sequence ID" value="ABI67421.1"/>
    <property type="molecule type" value="Genomic_DNA"/>
</dbReference>
<name>Q0B0T3_SYNWW</name>
<gene>
    <name evidence="2" type="ordered locus">Swol_0063</name>
</gene>
<keyword evidence="3" id="KW-1185">Reference proteome</keyword>
<accession>Q0B0T3</accession>